<evidence type="ECO:0000313" key="3">
    <source>
        <dbReference type="Proteomes" id="UP001203512"/>
    </source>
</evidence>
<name>A0ABT0DWC5_9SPHN</name>
<evidence type="ECO:0000313" key="2">
    <source>
        <dbReference type="EMBL" id="MCK0531252.1"/>
    </source>
</evidence>
<dbReference type="PROSITE" id="PS51318">
    <property type="entry name" value="TAT"/>
    <property type="match status" value="1"/>
</dbReference>
<feature type="region of interest" description="Disordered" evidence="1">
    <location>
        <begin position="44"/>
        <end position="78"/>
    </location>
</feature>
<sequence>MDDQLNSPATEDRRNFLKTCGRFAATVPPAMTILLSTSLSSEAIAASSGGGGGGAPRDTGIKGGPDAQPRTGSLDTGIKTVEVTRPKLGN</sequence>
<keyword evidence="3" id="KW-1185">Reference proteome</keyword>
<dbReference type="EMBL" id="JALKHS010000006">
    <property type="protein sequence ID" value="MCK0531252.1"/>
    <property type="molecule type" value="Genomic_DNA"/>
</dbReference>
<protein>
    <submittedName>
        <fullName evidence="2">Uncharacterized protein</fullName>
    </submittedName>
</protein>
<reference evidence="2 3" key="1">
    <citation type="submission" date="2022-04" db="EMBL/GenBank/DDBJ databases">
        <authorList>
            <person name="Huq M.A."/>
        </authorList>
    </citation>
    <scope>NUCLEOTIDE SEQUENCE [LARGE SCALE GENOMIC DNA]</scope>
    <source>
        <strain evidence="2 3">MAH-33</strain>
    </source>
</reference>
<accession>A0ABT0DWC5</accession>
<organism evidence="2 3">
    <name type="scientific">Sphingobium agri</name>
    <dbReference type="NCBI Taxonomy" id="2933566"/>
    <lineage>
        <taxon>Bacteria</taxon>
        <taxon>Pseudomonadati</taxon>
        <taxon>Pseudomonadota</taxon>
        <taxon>Alphaproteobacteria</taxon>
        <taxon>Sphingomonadales</taxon>
        <taxon>Sphingomonadaceae</taxon>
        <taxon>Sphingobium</taxon>
    </lineage>
</organism>
<proteinExistence type="predicted"/>
<dbReference type="Proteomes" id="UP001203512">
    <property type="component" value="Unassembled WGS sequence"/>
</dbReference>
<comment type="caution">
    <text evidence="2">The sequence shown here is derived from an EMBL/GenBank/DDBJ whole genome shotgun (WGS) entry which is preliminary data.</text>
</comment>
<dbReference type="InterPro" id="IPR006311">
    <property type="entry name" value="TAT_signal"/>
</dbReference>
<gene>
    <name evidence="2" type="ORF">MU848_06605</name>
</gene>
<evidence type="ECO:0000256" key="1">
    <source>
        <dbReference type="SAM" id="MobiDB-lite"/>
    </source>
</evidence>